<evidence type="ECO:0000313" key="3">
    <source>
        <dbReference type="Proteomes" id="UP001054857"/>
    </source>
</evidence>
<evidence type="ECO:0000313" key="2">
    <source>
        <dbReference type="EMBL" id="GFR51924.1"/>
    </source>
</evidence>
<dbReference type="Proteomes" id="UP001054857">
    <property type="component" value="Unassembled WGS sequence"/>
</dbReference>
<evidence type="ECO:0000256" key="1">
    <source>
        <dbReference type="SAM" id="MobiDB-lite"/>
    </source>
</evidence>
<gene>
    <name evidence="2" type="ORF">Agub_g14409</name>
</gene>
<proteinExistence type="predicted"/>
<feature type="region of interest" description="Disordered" evidence="1">
    <location>
        <begin position="140"/>
        <end position="165"/>
    </location>
</feature>
<protein>
    <submittedName>
        <fullName evidence="2">Uncharacterized protein</fullName>
    </submittedName>
</protein>
<accession>A0AAD3E3H3</accession>
<organism evidence="2 3">
    <name type="scientific">Astrephomene gubernaculifera</name>
    <dbReference type="NCBI Taxonomy" id="47775"/>
    <lineage>
        <taxon>Eukaryota</taxon>
        <taxon>Viridiplantae</taxon>
        <taxon>Chlorophyta</taxon>
        <taxon>core chlorophytes</taxon>
        <taxon>Chlorophyceae</taxon>
        <taxon>CS clade</taxon>
        <taxon>Chlamydomonadales</taxon>
        <taxon>Astrephomenaceae</taxon>
        <taxon>Astrephomene</taxon>
    </lineage>
</organism>
<feature type="region of interest" description="Disordered" evidence="1">
    <location>
        <begin position="368"/>
        <end position="400"/>
    </location>
</feature>
<dbReference type="AlphaFoldDB" id="A0AAD3E3H3"/>
<feature type="region of interest" description="Disordered" evidence="1">
    <location>
        <begin position="213"/>
        <end position="240"/>
    </location>
</feature>
<feature type="compositionally biased region" description="Basic and acidic residues" evidence="1">
    <location>
        <begin position="141"/>
        <end position="150"/>
    </location>
</feature>
<comment type="caution">
    <text evidence="2">The sequence shown here is derived from an EMBL/GenBank/DDBJ whole genome shotgun (WGS) entry which is preliminary data.</text>
</comment>
<reference evidence="2 3" key="1">
    <citation type="journal article" date="2021" name="Sci. Rep.">
        <title>Genome sequencing of the multicellular alga Astrephomene provides insights into convergent evolution of germ-soma differentiation.</title>
        <authorList>
            <person name="Yamashita S."/>
            <person name="Yamamoto K."/>
            <person name="Matsuzaki R."/>
            <person name="Suzuki S."/>
            <person name="Yamaguchi H."/>
            <person name="Hirooka S."/>
            <person name="Minakuchi Y."/>
            <person name="Miyagishima S."/>
            <person name="Kawachi M."/>
            <person name="Toyoda A."/>
            <person name="Nozaki H."/>
        </authorList>
    </citation>
    <scope>NUCLEOTIDE SEQUENCE [LARGE SCALE GENOMIC DNA]</scope>
    <source>
        <strain evidence="2 3">NIES-4017</strain>
    </source>
</reference>
<dbReference type="EMBL" id="BMAR01000055">
    <property type="protein sequence ID" value="GFR51924.1"/>
    <property type="molecule type" value="Genomic_DNA"/>
</dbReference>
<sequence>MHQPSRCCSYKGSTSSPCLQAYYQAGGWEGLRCPRRQRRSSHSSASPVHARRAMVVRCESPQQSGGNPSTQDRVINNLVASGLAGSVAVMGAGVANIDLFGQFNWSSPSDLLQALSLACPLLLLEALLLGPRWDRLLAGGRDGDRQEDQQQQHQGNRSSSRRRRGVAGLALRTDDVDRLLSYDSFAATLVLHQACLVGAEMVRARGSRAAAEAEVAAAEEQAGAGTTTPSSSPSSQPHPRHWQSLLADVSLLLLRDTSRELLLRGLGFTLAAAWLADRAFEAGAEDLIRLSLPLPPLPTAALPFLPTPSVSASLWSQDVYLTDAVRYSVAALLTGLMLPYTVLTEARALSVGVGSNLALVRVRVQREREEEERRRRGTGAAGGSTEQVAGGEGGDGEAEEDEAEAMVWEFRLLEALERSTASGPSRLTYALTLLRGLLRFGCVNLVFAVTGNLAASWLATTLPGVLLYCYVRAGPKVLLEGGVGKNGTGSQPK</sequence>
<name>A0AAD3E3H3_9CHLO</name>
<feature type="compositionally biased region" description="Low complexity" evidence="1">
    <location>
        <begin position="213"/>
        <end position="237"/>
    </location>
</feature>
<keyword evidence="3" id="KW-1185">Reference proteome</keyword>